<dbReference type="HOGENOM" id="CLU_3144652_0_0_1"/>
<name>D7EKI2_TRICA</name>
<evidence type="ECO:0000313" key="2">
    <source>
        <dbReference type="Proteomes" id="UP000007266"/>
    </source>
</evidence>
<keyword evidence="2" id="KW-1185">Reference proteome</keyword>
<gene>
    <name evidence="1" type="primary">GLEAN_02106</name>
    <name evidence="1" type="ORF">TcasGA2_TC002106</name>
</gene>
<organism evidence="1 2">
    <name type="scientific">Tribolium castaneum</name>
    <name type="common">Red flour beetle</name>
    <dbReference type="NCBI Taxonomy" id="7070"/>
    <lineage>
        <taxon>Eukaryota</taxon>
        <taxon>Metazoa</taxon>
        <taxon>Ecdysozoa</taxon>
        <taxon>Arthropoda</taxon>
        <taxon>Hexapoda</taxon>
        <taxon>Insecta</taxon>
        <taxon>Pterygota</taxon>
        <taxon>Neoptera</taxon>
        <taxon>Endopterygota</taxon>
        <taxon>Coleoptera</taxon>
        <taxon>Polyphaga</taxon>
        <taxon>Cucujiformia</taxon>
        <taxon>Tenebrionidae</taxon>
        <taxon>Tenebrionidae incertae sedis</taxon>
        <taxon>Tribolium</taxon>
    </lineage>
</organism>
<protein>
    <submittedName>
        <fullName evidence="1">Uncharacterized protein</fullName>
    </submittedName>
</protein>
<sequence length="49" mass="5983">MFMKYDVYEVLRLRSTTFAKYDVYKLGHSKLLLRCTTFRRSFVFASDYD</sequence>
<proteinExistence type="predicted"/>
<dbReference type="InParanoid" id="D7EKI2"/>
<dbReference type="Proteomes" id="UP000007266">
    <property type="component" value="Unassembled WGS sequence"/>
</dbReference>
<reference evidence="1 2" key="1">
    <citation type="journal article" date="2008" name="Nature">
        <title>The genome of the model beetle and pest Tribolium castaneum.</title>
        <authorList>
            <consortium name="Tribolium Genome Sequencing Consortium"/>
            <person name="Richards S."/>
            <person name="Gibbs R.A."/>
            <person name="Weinstock G.M."/>
            <person name="Brown S.J."/>
            <person name="Denell R."/>
            <person name="Beeman R.W."/>
            <person name="Gibbs R."/>
            <person name="Beeman R.W."/>
            <person name="Brown S.J."/>
            <person name="Bucher G."/>
            <person name="Friedrich M."/>
            <person name="Grimmelikhuijzen C.J."/>
            <person name="Klingler M."/>
            <person name="Lorenzen M."/>
            <person name="Richards S."/>
            <person name="Roth S."/>
            <person name="Schroder R."/>
            <person name="Tautz D."/>
            <person name="Zdobnov E.M."/>
            <person name="Muzny D."/>
            <person name="Gibbs R.A."/>
            <person name="Weinstock G.M."/>
            <person name="Attaway T."/>
            <person name="Bell S."/>
            <person name="Buhay C.J."/>
            <person name="Chandrabose M.N."/>
            <person name="Chavez D."/>
            <person name="Clerk-Blankenburg K.P."/>
            <person name="Cree A."/>
            <person name="Dao M."/>
            <person name="Davis C."/>
            <person name="Chacko J."/>
            <person name="Dinh H."/>
            <person name="Dugan-Rocha S."/>
            <person name="Fowler G."/>
            <person name="Garner T.T."/>
            <person name="Garnes J."/>
            <person name="Gnirke A."/>
            <person name="Hawes A."/>
            <person name="Hernandez J."/>
            <person name="Hines S."/>
            <person name="Holder M."/>
            <person name="Hume J."/>
            <person name="Jhangiani S.N."/>
            <person name="Joshi V."/>
            <person name="Khan Z.M."/>
            <person name="Jackson L."/>
            <person name="Kovar C."/>
            <person name="Kowis A."/>
            <person name="Lee S."/>
            <person name="Lewis L.R."/>
            <person name="Margolis J."/>
            <person name="Morgan M."/>
            <person name="Nazareth L.V."/>
            <person name="Nguyen N."/>
            <person name="Okwuonu G."/>
            <person name="Parker D."/>
            <person name="Richards S."/>
            <person name="Ruiz S.J."/>
            <person name="Santibanez J."/>
            <person name="Savard J."/>
            <person name="Scherer S.E."/>
            <person name="Schneider B."/>
            <person name="Sodergren E."/>
            <person name="Tautz D."/>
            <person name="Vattahil S."/>
            <person name="Villasana D."/>
            <person name="White C.S."/>
            <person name="Wright R."/>
            <person name="Park Y."/>
            <person name="Beeman R.W."/>
            <person name="Lord J."/>
            <person name="Oppert B."/>
            <person name="Lorenzen M."/>
            <person name="Brown S."/>
            <person name="Wang L."/>
            <person name="Savard J."/>
            <person name="Tautz D."/>
            <person name="Richards S."/>
            <person name="Weinstock G."/>
            <person name="Gibbs R.A."/>
            <person name="Liu Y."/>
            <person name="Worley K."/>
            <person name="Weinstock G."/>
            <person name="Elsik C.G."/>
            <person name="Reese J.T."/>
            <person name="Elhaik E."/>
            <person name="Landan G."/>
            <person name="Graur D."/>
            <person name="Arensburger P."/>
            <person name="Atkinson P."/>
            <person name="Beeman R.W."/>
            <person name="Beidler J."/>
            <person name="Brown S.J."/>
            <person name="Demuth J.P."/>
            <person name="Drury D.W."/>
            <person name="Du Y.Z."/>
            <person name="Fujiwara H."/>
            <person name="Lorenzen M."/>
            <person name="Maselli V."/>
            <person name="Osanai M."/>
            <person name="Park Y."/>
            <person name="Robertson H.M."/>
            <person name="Tu Z."/>
            <person name="Wang J.J."/>
            <person name="Wang S."/>
            <person name="Richards S."/>
            <person name="Song H."/>
            <person name="Zhang L."/>
            <person name="Sodergren E."/>
            <person name="Werner D."/>
            <person name="Stanke M."/>
            <person name="Morgenstern B."/>
            <person name="Solovyev V."/>
            <person name="Kosarev P."/>
            <person name="Brown G."/>
            <person name="Chen H.C."/>
            <person name="Ermolaeva O."/>
            <person name="Hlavina W."/>
            <person name="Kapustin Y."/>
            <person name="Kiryutin B."/>
            <person name="Kitts P."/>
            <person name="Maglott D."/>
            <person name="Pruitt K."/>
            <person name="Sapojnikov V."/>
            <person name="Souvorov A."/>
            <person name="Mackey A.J."/>
            <person name="Waterhouse R.M."/>
            <person name="Wyder S."/>
            <person name="Zdobnov E.M."/>
            <person name="Zdobnov E.M."/>
            <person name="Wyder S."/>
            <person name="Kriventseva E.V."/>
            <person name="Kadowaki T."/>
            <person name="Bork P."/>
            <person name="Aranda M."/>
            <person name="Bao R."/>
            <person name="Beermann A."/>
            <person name="Berns N."/>
            <person name="Bolognesi R."/>
            <person name="Bonneton F."/>
            <person name="Bopp D."/>
            <person name="Brown S.J."/>
            <person name="Bucher G."/>
            <person name="Butts T."/>
            <person name="Chaumot A."/>
            <person name="Denell R.E."/>
            <person name="Ferrier D.E."/>
            <person name="Friedrich M."/>
            <person name="Gordon C.M."/>
            <person name="Jindra M."/>
            <person name="Klingler M."/>
            <person name="Lan Q."/>
            <person name="Lattorff H.M."/>
            <person name="Laudet V."/>
            <person name="von Levetsow C."/>
            <person name="Liu Z."/>
            <person name="Lutz R."/>
            <person name="Lynch J.A."/>
            <person name="da Fonseca R.N."/>
            <person name="Posnien N."/>
            <person name="Reuter R."/>
            <person name="Roth S."/>
            <person name="Savard J."/>
            <person name="Schinko J.B."/>
            <person name="Schmitt C."/>
            <person name="Schoppmeier M."/>
            <person name="Schroder R."/>
            <person name="Shippy T.D."/>
            <person name="Simonnet F."/>
            <person name="Marques-Souza H."/>
            <person name="Tautz D."/>
            <person name="Tomoyasu Y."/>
            <person name="Trauner J."/>
            <person name="Van der Zee M."/>
            <person name="Vervoort M."/>
            <person name="Wittkopp N."/>
            <person name="Wimmer E.A."/>
            <person name="Yang X."/>
            <person name="Jones A.K."/>
            <person name="Sattelle D.B."/>
            <person name="Ebert P.R."/>
            <person name="Nelson D."/>
            <person name="Scott J.G."/>
            <person name="Beeman R.W."/>
            <person name="Muthukrishnan S."/>
            <person name="Kramer K.J."/>
            <person name="Arakane Y."/>
            <person name="Beeman R.W."/>
            <person name="Zhu Q."/>
            <person name="Hogenkamp D."/>
            <person name="Dixit R."/>
            <person name="Oppert B."/>
            <person name="Jiang H."/>
            <person name="Zou Z."/>
            <person name="Marshall J."/>
            <person name="Elpidina E."/>
            <person name="Vinokurov K."/>
            <person name="Oppert C."/>
            <person name="Zou Z."/>
            <person name="Evans J."/>
            <person name="Lu Z."/>
            <person name="Zhao P."/>
            <person name="Sumathipala N."/>
            <person name="Altincicek B."/>
            <person name="Vilcinskas A."/>
            <person name="Williams M."/>
            <person name="Hultmark D."/>
            <person name="Hetru C."/>
            <person name="Jiang H."/>
            <person name="Grimmelikhuijzen C.J."/>
            <person name="Hauser F."/>
            <person name="Cazzamali G."/>
            <person name="Williamson M."/>
            <person name="Park Y."/>
            <person name="Li B."/>
            <person name="Tanaka Y."/>
            <person name="Predel R."/>
            <person name="Neupert S."/>
            <person name="Schachtner J."/>
            <person name="Verleyen P."/>
            <person name="Raible F."/>
            <person name="Bork P."/>
            <person name="Friedrich M."/>
            <person name="Walden K.K."/>
            <person name="Robertson H.M."/>
            <person name="Angeli S."/>
            <person name="Foret S."/>
            <person name="Bucher G."/>
            <person name="Schuetz S."/>
            <person name="Maleszka R."/>
            <person name="Wimmer E.A."/>
            <person name="Beeman R.W."/>
            <person name="Lorenzen M."/>
            <person name="Tomoyasu Y."/>
            <person name="Miller S.C."/>
            <person name="Grossmann D."/>
            <person name="Bucher G."/>
        </authorList>
    </citation>
    <scope>NUCLEOTIDE SEQUENCE [LARGE SCALE GENOMIC DNA]</scope>
    <source>
        <strain evidence="1 2">Georgia GA2</strain>
    </source>
</reference>
<reference evidence="1 2" key="2">
    <citation type="journal article" date="2010" name="Nucleic Acids Res.">
        <title>BeetleBase in 2010: revisions to provide comprehensive genomic information for Tribolium castaneum.</title>
        <authorList>
            <person name="Kim H.S."/>
            <person name="Murphy T."/>
            <person name="Xia J."/>
            <person name="Caragea D."/>
            <person name="Park Y."/>
            <person name="Beeman R.W."/>
            <person name="Lorenzen M.D."/>
            <person name="Butcher S."/>
            <person name="Manak J.R."/>
            <person name="Brown S.J."/>
        </authorList>
    </citation>
    <scope>NUCLEOTIDE SEQUENCE [LARGE SCALE GENOMIC DNA]</scope>
    <source>
        <strain evidence="1 2">Georgia GA2</strain>
    </source>
</reference>
<dbReference type="EMBL" id="KQ971949">
    <property type="protein sequence ID" value="EFA13165.1"/>
    <property type="molecule type" value="Genomic_DNA"/>
</dbReference>
<accession>D7EKI2</accession>
<dbReference type="AlphaFoldDB" id="D7EKI2"/>
<evidence type="ECO:0000313" key="1">
    <source>
        <dbReference type="EMBL" id="EFA13165.1"/>
    </source>
</evidence>